<dbReference type="SUPFAM" id="SSF48431">
    <property type="entry name" value="Lipovitellin-phosvitin complex, superhelical domain"/>
    <property type="match status" value="1"/>
</dbReference>
<evidence type="ECO:0000256" key="1">
    <source>
        <dbReference type="ARBA" id="ARBA00022729"/>
    </source>
</evidence>
<dbReference type="Pfam" id="PF01347">
    <property type="entry name" value="Vitellogenin_N"/>
    <property type="match status" value="1"/>
</dbReference>
<evidence type="ECO:0000256" key="2">
    <source>
        <dbReference type="ARBA" id="ARBA00022761"/>
    </source>
</evidence>
<feature type="signal peptide" evidence="6">
    <location>
        <begin position="1"/>
        <end position="22"/>
    </location>
</feature>
<proteinExistence type="predicted"/>
<feature type="chain" id="PRO_5043004370" description="Vitellogenin domain-containing protein" evidence="6">
    <location>
        <begin position="23"/>
        <end position="869"/>
    </location>
</feature>
<dbReference type="PANTHER" id="PTHR23345:SF15">
    <property type="entry name" value="VITELLOGENIN 1-RELATED"/>
    <property type="match status" value="1"/>
</dbReference>
<keyword evidence="9" id="KW-1185">Reference proteome</keyword>
<dbReference type="SMART" id="SM00638">
    <property type="entry name" value="LPD_N"/>
    <property type="match status" value="1"/>
</dbReference>
<keyword evidence="4" id="KW-0325">Glycoprotein</keyword>
<evidence type="ECO:0000256" key="3">
    <source>
        <dbReference type="ARBA" id="ARBA00023157"/>
    </source>
</evidence>
<keyword evidence="2" id="KW-0758">Storage protein</keyword>
<feature type="domain" description="Vitellogenin" evidence="7">
    <location>
        <begin position="32"/>
        <end position="584"/>
    </location>
</feature>
<evidence type="ECO:0000256" key="6">
    <source>
        <dbReference type="SAM" id="SignalP"/>
    </source>
</evidence>
<evidence type="ECO:0000313" key="8">
    <source>
        <dbReference type="EMBL" id="KAK8765065.1"/>
    </source>
</evidence>
<dbReference type="Proteomes" id="UP001321473">
    <property type="component" value="Unassembled WGS sequence"/>
</dbReference>
<dbReference type="SUPFAM" id="SSF56968">
    <property type="entry name" value="Lipovitellin-phosvitin complex, beta-sheet shell regions"/>
    <property type="match status" value="2"/>
</dbReference>
<comment type="caution">
    <text evidence="5">Lacks conserved residue(s) required for the propagation of feature annotation.</text>
</comment>
<organism evidence="8 9">
    <name type="scientific">Amblyomma americanum</name>
    <name type="common">Lone star tick</name>
    <dbReference type="NCBI Taxonomy" id="6943"/>
    <lineage>
        <taxon>Eukaryota</taxon>
        <taxon>Metazoa</taxon>
        <taxon>Ecdysozoa</taxon>
        <taxon>Arthropoda</taxon>
        <taxon>Chelicerata</taxon>
        <taxon>Arachnida</taxon>
        <taxon>Acari</taxon>
        <taxon>Parasitiformes</taxon>
        <taxon>Ixodida</taxon>
        <taxon>Ixodoidea</taxon>
        <taxon>Ixodidae</taxon>
        <taxon>Amblyomminae</taxon>
        <taxon>Amblyomma</taxon>
    </lineage>
</organism>
<evidence type="ECO:0000256" key="5">
    <source>
        <dbReference type="PROSITE-ProRule" id="PRU00557"/>
    </source>
</evidence>
<keyword evidence="3" id="KW-1015">Disulfide bond</keyword>
<sequence length="869" mass="98139">MKPVPLLIGLLILAEGRLSTSAEECDHSENMLVPGHWYQYEFDVKAEAASVGSTDDVSEMDLTCQVKVSHIGTCKYLFEVQKCDFSSGGGPPGNKDMWIDHDDLSEMANFPVVVSLSGGVVAGLEVSPSESEHILNIKRALISAFVLKKSHMREGGETSRVDIHGTCPWKMWSGTEPRTAHSSKDMLYCAYPERADWNLSPWAIMWNMHFIQYLINSTVDCTYVSSENVDYLESLRCHERHAIKLESTHSTTTAVQTNIFYKMSLKTQGTTGMSSDDFGDLLDLVPAGIAYKHLPSPDPTLAKFDANEKASLNDALRNQLADLVQTAETEIRLFTIPLFHKLVELLRKSNDLVDFVDSVANCNRKPDDVDVDENLCTQKWKTLAMSFLQDALIQSNTVPTLRAFRHLVTNGHVNDAYLPLPFHSWSFLRNNDTRYLEEVFVLPIFNTVLRHITTFLGRNCDVETVPYPSLYSKPQKMNYLIMMLKALKNAGVVAQIANPGLEGTLLACAQNRDLPVPVAVFAIEAMHEFRPTYNTLSTMTRGLLSDRTRPWELRIAVYKLLTKEPDRWKFGKAVANALDSEPRHSELVDFAISDFLDSLPSELKTALEQGKSDSDSIIPGEKLYTSEKHYGGTGTGKIRKSNRRTFERQIKLPFMPTELSNFAVKTGSEEIFGGWRNLLSDFSRNVTMQLFGTEFHFADMTIFFKGTDLTFSSYGDIMSAFISMFMPPEPLHELLKHPRSVDVTRTIRIIEAYHQVPTMMGLPLNWTTSATLVASMRTEAHQTSPSNLAVKLHPRRTNQMIKHDRFEEMGDWNVQRVNVNWCTGDALGGWSGVQFCHDRSYANVTHLMRPWFLMTAPASWQFVLKPYSE</sequence>
<dbReference type="Gene3D" id="2.30.230.10">
    <property type="entry name" value="Lipovitellin, beta-sheet shell regions, chain A"/>
    <property type="match status" value="1"/>
</dbReference>
<dbReference type="Gene3D" id="1.25.10.20">
    <property type="entry name" value="Vitellinogen, superhelical"/>
    <property type="match status" value="1"/>
</dbReference>
<dbReference type="PANTHER" id="PTHR23345">
    <property type="entry name" value="VITELLOGENIN-RELATED"/>
    <property type="match status" value="1"/>
</dbReference>
<comment type="caution">
    <text evidence="8">The sequence shown here is derived from an EMBL/GenBank/DDBJ whole genome shotgun (WGS) entry which is preliminary data.</text>
</comment>
<dbReference type="AlphaFoldDB" id="A0AAQ4DRH5"/>
<protein>
    <recommendedName>
        <fullName evidence="7">Vitellogenin domain-containing protein</fullName>
    </recommendedName>
</protein>
<reference evidence="8 9" key="1">
    <citation type="journal article" date="2023" name="Arcadia Sci">
        <title>De novo assembly of a long-read Amblyomma americanum tick genome.</title>
        <authorList>
            <person name="Chou S."/>
            <person name="Poskanzer K.E."/>
            <person name="Rollins M."/>
            <person name="Thuy-Boun P.S."/>
        </authorList>
    </citation>
    <scope>NUCLEOTIDE SEQUENCE [LARGE SCALE GENOMIC DNA]</scope>
    <source>
        <strain evidence="8">F_SG_1</strain>
        <tissue evidence="8">Salivary glands</tissue>
    </source>
</reference>
<dbReference type="EMBL" id="JARKHS020027760">
    <property type="protein sequence ID" value="KAK8765065.1"/>
    <property type="molecule type" value="Genomic_DNA"/>
</dbReference>
<dbReference type="PROSITE" id="PS51211">
    <property type="entry name" value="VITELLOGENIN"/>
    <property type="match status" value="1"/>
</dbReference>
<dbReference type="InterPro" id="IPR011030">
    <property type="entry name" value="Lipovitellin_superhlx_dom"/>
</dbReference>
<dbReference type="InterPro" id="IPR050733">
    <property type="entry name" value="Vitellogenin/Apolipophorin"/>
</dbReference>
<dbReference type="GO" id="GO:0005319">
    <property type="term" value="F:lipid transporter activity"/>
    <property type="evidence" value="ECO:0007669"/>
    <property type="project" value="InterPro"/>
</dbReference>
<evidence type="ECO:0000259" key="7">
    <source>
        <dbReference type="PROSITE" id="PS51211"/>
    </source>
</evidence>
<gene>
    <name evidence="8" type="ORF">V5799_032331</name>
</gene>
<evidence type="ECO:0000256" key="4">
    <source>
        <dbReference type="ARBA" id="ARBA00023180"/>
    </source>
</evidence>
<dbReference type="InterPro" id="IPR015819">
    <property type="entry name" value="Lipid_transp_b-sht_shell"/>
</dbReference>
<accession>A0AAQ4DRH5</accession>
<dbReference type="InterPro" id="IPR015816">
    <property type="entry name" value="Vitellinogen_b-sht_N"/>
</dbReference>
<evidence type="ECO:0000313" key="9">
    <source>
        <dbReference type="Proteomes" id="UP001321473"/>
    </source>
</evidence>
<name>A0AAQ4DRH5_AMBAM</name>
<keyword evidence="1 6" id="KW-0732">Signal</keyword>
<dbReference type="GO" id="GO:0045735">
    <property type="term" value="F:nutrient reservoir activity"/>
    <property type="evidence" value="ECO:0007669"/>
    <property type="project" value="UniProtKB-KW"/>
</dbReference>
<dbReference type="InterPro" id="IPR001747">
    <property type="entry name" value="Vitellogenin_N"/>
</dbReference>